<dbReference type="Proteomes" id="UP001379949">
    <property type="component" value="Unassembled WGS sequence"/>
</dbReference>
<evidence type="ECO:0000313" key="1">
    <source>
        <dbReference type="EMBL" id="MEL0611913.1"/>
    </source>
</evidence>
<organism evidence="1 2">
    <name type="scientific">Marinomonas arenicola</name>
    <dbReference type="NCBI Taxonomy" id="569601"/>
    <lineage>
        <taxon>Bacteria</taxon>
        <taxon>Pseudomonadati</taxon>
        <taxon>Pseudomonadota</taxon>
        <taxon>Gammaproteobacteria</taxon>
        <taxon>Oceanospirillales</taxon>
        <taxon>Oceanospirillaceae</taxon>
        <taxon>Marinomonas</taxon>
    </lineage>
</organism>
<dbReference type="SUPFAM" id="SSF53756">
    <property type="entry name" value="UDP-Glycosyltransferase/glycogen phosphorylase"/>
    <property type="match status" value="1"/>
</dbReference>
<evidence type="ECO:0000313" key="2">
    <source>
        <dbReference type="Proteomes" id="UP001379949"/>
    </source>
</evidence>
<keyword evidence="2" id="KW-1185">Reference proteome</keyword>
<reference evidence="1 2" key="1">
    <citation type="submission" date="2024-02" db="EMBL/GenBank/DDBJ databases">
        <title>Bacteria isolated from the canopy kelp, Nereocystis luetkeana.</title>
        <authorList>
            <person name="Pfister C.A."/>
            <person name="Younker I.T."/>
            <person name="Light S.H."/>
        </authorList>
    </citation>
    <scope>NUCLEOTIDE SEQUENCE [LARGE SCALE GENOMIC DNA]</scope>
    <source>
        <strain evidence="1 2">TI.4.07</strain>
    </source>
</reference>
<accession>A0ABU9G0B4</accession>
<gene>
    <name evidence="1" type="ORF">V6242_02045</name>
</gene>
<name>A0ABU9G0B4_9GAMM</name>
<dbReference type="EMBL" id="JBAKAR010000001">
    <property type="protein sequence ID" value="MEL0611913.1"/>
    <property type="molecule type" value="Genomic_DNA"/>
</dbReference>
<comment type="caution">
    <text evidence="1">The sequence shown here is derived from an EMBL/GenBank/DDBJ whole genome shotgun (WGS) entry which is preliminary data.</text>
</comment>
<dbReference type="GO" id="GO:0016787">
    <property type="term" value="F:hydrolase activity"/>
    <property type="evidence" value="ECO:0007669"/>
    <property type="project" value="UniProtKB-KW"/>
</dbReference>
<keyword evidence="1" id="KW-0378">Hydrolase</keyword>
<dbReference type="Gene3D" id="3.40.50.2000">
    <property type="entry name" value="Glycogen Phosphorylase B"/>
    <property type="match status" value="1"/>
</dbReference>
<protein>
    <submittedName>
        <fullName evidence="1">UDP-2,4-diacetamido-2,4, 6-trideoxy-beta-L-altropyranose hydrolase</fullName>
    </submittedName>
</protein>
<dbReference type="Gene3D" id="3.40.50.11190">
    <property type="match status" value="1"/>
</dbReference>
<sequence length="326" mass="36186">MKALIRADASVQIGMGHRVRCQALVVALQALGWQCQFVVHRDCAAFSELNDRLIDDECEFLILAMEADLVILDHYQYQASDIEKVYQQQTNLFVLDDMNDRGAFPARWVLNPLHERYSSRVITPLTGPQFALLRPEFSAPAEPIIAPPEKLLITLGGTDPLMLTLGILQSLQRHAFPVEKIQVLLGKNAANSEAVKTFSEQYGIQLAQGVVEVRPFMANARLAIAAAGGTLFELACMRVPTVFAQVADNQTRSLEEHVPLGWCQCVRFDDLPEAKRSDQIETLVHYVLLAWSDSAWRQASRVTAQSLVDGQGSVRVAQIIHNALVA</sequence>
<dbReference type="RefSeq" id="WP_341566154.1">
    <property type="nucleotide sequence ID" value="NZ_JBAKAR010000001.1"/>
</dbReference>
<proteinExistence type="predicted"/>